<keyword evidence="2" id="KW-1185">Reference proteome</keyword>
<reference evidence="1 2" key="1">
    <citation type="journal article" date="2015" name="Genome Announc.">
        <title>Complete Genome Sequence of Steroid-Transforming Nocardioides simplex VKM Ac-2033D.</title>
        <authorList>
            <person name="Shtratnikova V.Y."/>
            <person name="Schelkunov M.I."/>
            <person name="Pekov Y.A."/>
            <person name="Fokina V.V."/>
            <person name="Logacheva M.D."/>
            <person name="Sokolov S.L."/>
            <person name="Bragin E.Y."/>
            <person name="Ashapkin V.V."/>
            <person name="Donova M.V."/>
        </authorList>
    </citation>
    <scope>NUCLEOTIDE SEQUENCE [LARGE SCALE GENOMIC DNA]</scope>
    <source>
        <strain evidence="1 2">VKM Ac-2033D</strain>
    </source>
</reference>
<sequence length="203" mass="22550">MSRPLPAPTPYATFATALGRPVDSAEVRRVVAILGGTYDVRPMRPTAARYDPDVARTVAWDFTEAPPANHYAATHLAVRDDTVVWLTLAPELVADVVSDRAVSLRLPDEDEVVFRPQGPEWSWAPQIIRRRTAYLLDLDVGQGHWDGSYKFPLTPQQAADLQADLLLYREVWDGLVRICQSARFLDDPATLPASAQSLIDARC</sequence>
<accession>A0A0A1DQ05</accession>
<proteinExistence type="predicted"/>
<dbReference type="eggNOG" id="ENOG5033PYA">
    <property type="taxonomic scope" value="Bacteria"/>
</dbReference>
<dbReference type="HOGENOM" id="CLU_1347754_0_0_11"/>
<dbReference type="GeneID" id="96611266"/>
<organism evidence="1 2">
    <name type="scientific">Nocardioides simplex</name>
    <name type="common">Arthrobacter simplex</name>
    <dbReference type="NCBI Taxonomy" id="2045"/>
    <lineage>
        <taxon>Bacteria</taxon>
        <taxon>Bacillati</taxon>
        <taxon>Actinomycetota</taxon>
        <taxon>Actinomycetes</taxon>
        <taxon>Propionibacteriales</taxon>
        <taxon>Nocardioidaceae</taxon>
        <taxon>Pimelobacter</taxon>
    </lineage>
</organism>
<dbReference type="RefSeq" id="WP_038681049.1">
    <property type="nucleotide sequence ID" value="NZ_BJMC01000010.1"/>
</dbReference>
<protein>
    <submittedName>
        <fullName evidence="1">Uncharacterized protein</fullName>
    </submittedName>
</protein>
<dbReference type="STRING" id="2045.KR76_20995"/>
<evidence type="ECO:0000313" key="1">
    <source>
        <dbReference type="EMBL" id="AIY18623.1"/>
    </source>
</evidence>
<dbReference type="KEGG" id="psim:KR76_20995"/>
<name>A0A0A1DQ05_NOCSI</name>
<dbReference type="Proteomes" id="UP000030300">
    <property type="component" value="Chromosome"/>
</dbReference>
<dbReference type="OrthoDB" id="5182440at2"/>
<dbReference type="EMBL" id="CP009896">
    <property type="protein sequence ID" value="AIY18623.1"/>
    <property type="molecule type" value="Genomic_DNA"/>
</dbReference>
<dbReference type="AlphaFoldDB" id="A0A0A1DQ05"/>
<gene>
    <name evidence="1" type="ORF">KR76_20995</name>
</gene>
<evidence type="ECO:0000313" key="2">
    <source>
        <dbReference type="Proteomes" id="UP000030300"/>
    </source>
</evidence>